<reference evidence="1" key="2">
    <citation type="journal article" date="2015" name="Data Brief">
        <title>Shoot transcriptome of the giant reed, Arundo donax.</title>
        <authorList>
            <person name="Barrero R.A."/>
            <person name="Guerrero F.D."/>
            <person name="Moolhuijzen P."/>
            <person name="Goolsby J.A."/>
            <person name="Tidwell J."/>
            <person name="Bellgard S.E."/>
            <person name="Bellgard M.I."/>
        </authorList>
    </citation>
    <scope>NUCLEOTIDE SEQUENCE</scope>
    <source>
        <tissue evidence="1">Shoot tissue taken approximately 20 cm above the soil surface</tissue>
    </source>
</reference>
<organism evidence="1">
    <name type="scientific">Arundo donax</name>
    <name type="common">Giant reed</name>
    <name type="synonym">Donax arundinaceus</name>
    <dbReference type="NCBI Taxonomy" id="35708"/>
    <lineage>
        <taxon>Eukaryota</taxon>
        <taxon>Viridiplantae</taxon>
        <taxon>Streptophyta</taxon>
        <taxon>Embryophyta</taxon>
        <taxon>Tracheophyta</taxon>
        <taxon>Spermatophyta</taxon>
        <taxon>Magnoliopsida</taxon>
        <taxon>Liliopsida</taxon>
        <taxon>Poales</taxon>
        <taxon>Poaceae</taxon>
        <taxon>PACMAD clade</taxon>
        <taxon>Arundinoideae</taxon>
        <taxon>Arundineae</taxon>
        <taxon>Arundo</taxon>
    </lineage>
</organism>
<evidence type="ECO:0000313" key="1">
    <source>
        <dbReference type="EMBL" id="JAE25812.1"/>
    </source>
</evidence>
<name>A0A0A9GMV0_ARUDO</name>
<reference evidence="1" key="1">
    <citation type="submission" date="2014-09" db="EMBL/GenBank/DDBJ databases">
        <authorList>
            <person name="Magalhaes I.L.F."/>
            <person name="Oliveira U."/>
            <person name="Santos F.R."/>
            <person name="Vidigal T.H.D.A."/>
            <person name="Brescovit A.D."/>
            <person name="Santos A.J."/>
        </authorList>
    </citation>
    <scope>NUCLEOTIDE SEQUENCE</scope>
    <source>
        <tissue evidence="1">Shoot tissue taken approximately 20 cm above the soil surface</tissue>
    </source>
</reference>
<accession>A0A0A9GMV0</accession>
<dbReference type="EMBL" id="GBRH01172084">
    <property type="protein sequence ID" value="JAE25812.1"/>
    <property type="molecule type" value="Transcribed_RNA"/>
</dbReference>
<proteinExistence type="predicted"/>
<dbReference type="AlphaFoldDB" id="A0A0A9GMV0"/>
<protein>
    <submittedName>
        <fullName evidence="1">Uncharacterized protein</fullName>
    </submittedName>
</protein>
<sequence>MTSMLRCFKFYSLMNSDRALVMLITQAVLSRNNVFSA</sequence>